<dbReference type="GO" id="GO:0004672">
    <property type="term" value="F:protein kinase activity"/>
    <property type="evidence" value="ECO:0007669"/>
    <property type="project" value="InterPro"/>
</dbReference>
<dbReference type="PANTHER" id="PTHR33112">
    <property type="entry name" value="DOMAIN PROTEIN, PUTATIVE-RELATED"/>
    <property type="match status" value="1"/>
</dbReference>
<evidence type="ECO:0000256" key="1">
    <source>
        <dbReference type="SAM" id="MobiDB-lite"/>
    </source>
</evidence>
<proteinExistence type="predicted"/>
<feature type="compositionally biased region" description="Low complexity" evidence="1">
    <location>
        <begin position="433"/>
        <end position="444"/>
    </location>
</feature>
<dbReference type="Pfam" id="PF00069">
    <property type="entry name" value="Pkinase"/>
    <property type="match status" value="1"/>
</dbReference>
<organism evidence="3 4">
    <name type="scientific">Alternaria arborescens</name>
    <dbReference type="NCBI Taxonomy" id="156630"/>
    <lineage>
        <taxon>Eukaryota</taxon>
        <taxon>Fungi</taxon>
        <taxon>Dikarya</taxon>
        <taxon>Ascomycota</taxon>
        <taxon>Pezizomycotina</taxon>
        <taxon>Dothideomycetes</taxon>
        <taxon>Pleosporomycetidae</taxon>
        <taxon>Pleosporales</taxon>
        <taxon>Pleosporineae</taxon>
        <taxon>Pleosporaceae</taxon>
        <taxon>Alternaria</taxon>
        <taxon>Alternaria sect. Alternaria</taxon>
    </lineage>
</organism>
<name>A0A4Q4RJ59_9PLEO</name>
<dbReference type="InterPro" id="IPR000719">
    <property type="entry name" value="Prot_kinase_dom"/>
</dbReference>
<dbReference type="Proteomes" id="UP000293823">
    <property type="component" value="Unassembled WGS sequence"/>
</dbReference>
<dbReference type="EMBL" id="PEJP01000035">
    <property type="protein sequence ID" value="RYO56874.1"/>
    <property type="molecule type" value="Genomic_DNA"/>
</dbReference>
<evidence type="ECO:0000313" key="3">
    <source>
        <dbReference type="EMBL" id="RYO56874.1"/>
    </source>
</evidence>
<dbReference type="PANTHER" id="PTHR33112:SF10">
    <property type="entry name" value="TOL"/>
    <property type="match status" value="1"/>
</dbReference>
<gene>
    <name evidence="3" type="ORF">AA0113_g8548</name>
</gene>
<feature type="region of interest" description="Disordered" evidence="1">
    <location>
        <begin position="32"/>
        <end position="54"/>
    </location>
</feature>
<comment type="caution">
    <text evidence="3">The sequence shown here is derived from an EMBL/GenBank/DDBJ whole genome shotgun (WGS) entry which is preliminary data.</text>
</comment>
<dbReference type="Pfam" id="PF06985">
    <property type="entry name" value="HET"/>
    <property type="match status" value="1"/>
</dbReference>
<feature type="region of interest" description="Disordered" evidence="1">
    <location>
        <begin position="430"/>
        <end position="518"/>
    </location>
</feature>
<dbReference type="GO" id="GO:0005524">
    <property type="term" value="F:ATP binding"/>
    <property type="evidence" value="ECO:0007669"/>
    <property type="project" value="InterPro"/>
</dbReference>
<sequence>MSMQDTASRIFPKPLTLLRDRSDSLLEDTTDDANAEHQGSHPINYPENTNGGPNVACRQSNTAAFVKNSENLVGSEDGELDVHRSLRETTGSAAAERKAFTVPEVDPVHLRTRINEIYQAHPIGLHQEGYYVPDKELRELLNKETIRGAMGEGVDDKLVHFVLEKAPKTFATLQLVFSKPKQRNQAMEAFQNRGFTDEGLDSKNLVVCESSACPQPNEPQTDERQVSKHCSHFFPHSFSHKKLWDNEILGHFKTRRWIFLVPTLDHMQFRYEFDPQRLLPFKVRGDSKKSSSGNFSDVICVDMLAEKQTKFELSLPETIPVAHKTLRPLDVPRYDIHTEWLREAEAHRQLNGINGHLVEGIAAYRRVANSTANDTYHIVLEWADGGNLFSFWNKDTEPQLDGNTARSRERVHLLLKQLCGLAHAVESMHSMRTGTTTSSIQSTGDLSECQHGDTVVTPTDGSSAPAVNIEAPAEDSPSQARHPGPANLSPDSQDARLSPPDSAPRHHSRRASDAKNWRHGDIKPENILRFTGGDNLAWLGTLKLADLGRAQQHDLVTALRSTIEKERWRTRWYEPPDLSEDLHQQAHGKISRLFDIWSMGCVMFESVIWLLYGSSEITRFQKIETLTAATPYWRKIRIGSYQVTERASLWMKHILKHDAKQPSAIGDVVKLIRDRLLQVGLPLDSDVYTAGKRTNAKDMRKQLARILERASREPEYLFDGIDKFGSNPPPGDVSTPIRQFNTSPDYLPVPTEGRSADKPVPVGHRTRIEDERVYTDSMTDIWQYPDDDHFAKRMINQDQIPNEDDLCDHCEKIDIKSSELVFNRSSLETDCEQCAFCHLVKKAIDKVNLPHGDHIRLERDSDSFVAYGLDGSKLKILRVCCTDRETSDCQKDVPIGAPSLYNPPGEPNAADAFMRLPREWLKECDDKHGKICAATNDKTQLPTRLVHLQKWQPKIIDSATIDVSKGVRYIAFSHKWGKMPEDALTTKANLPARNKVIPKNSIPPSFADAIAITKALGCNYLWIDCLCINQGEDGDFAEQAVSMQAVFSNAYCVIAAASAGGAVHGFLKRDIESHPLRAVKVGSVYFSAVTNDFSRDVLQSPLNTRGWVLQERALARRTIFFTANQMYWECGDGIRCETLRKLKHDEIAFLGDAHFPSKTIRPESTRGEQIHLWTALFKQYTRLEFSHKEDRSVGIQGLMDRLTATFGKRSHAGLFEAFWGRCLLWHRAKDGPPLTWIPAGEHTKKLPPSWSWMAVYGPIDFLKPEGGQVEWNTGVVLPFPKQSLGSSLQPNPQPLPTANGNATGDTIRATAFNLKAGIKHTDNATLSYDDGREHIDGAVRCVIVATTMDKANHYILLISSAVHTTDATHERVGVGYSSEEFIDRTSGVEVVIG</sequence>
<accession>A0A4Q4RJ59</accession>
<dbReference type="InterPro" id="IPR011009">
    <property type="entry name" value="Kinase-like_dom_sf"/>
</dbReference>
<dbReference type="PROSITE" id="PS50011">
    <property type="entry name" value="PROTEIN_KINASE_DOM"/>
    <property type="match status" value="1"/>
</dbReference>
<dbReference type="SMART" id="SM00220">
    <property type="entry name" value="S_TKc"/>
    <property type="match status" value="1"/>
</dbReference>
<evidence type="ECO:0000259" key="2">
    <source>
        <dbReference type="PROSITE" id="PS50011"/>
    </source>
</evidence>
<dbReference type="InterPro" id="IPR010730">
    <property type="entry name" value="HET"/>
</dbReference>
<keyword evidence="4" id="KW-1185">Reference proteome</keyword>
<dbReference type="SUPFAM" id="SSF56112">
    <property type="entry name" value="Protein kinase-like (PK-like)"/>
    <property type="match status" value="1"/>
</dbReference>
<reference evidence="4" key="1">
    <citation type="journal article" date="2019" name="bioRxiv">
        <title>Genomics, evolutionary history and diagnostics of the Alternaria alternata species group including apple and Asian pear pathotypes.</title>
        <authorList>
            <person name="Armitage A.D."/>
            <person name="Cockerton H.M."/>
            <person name="Sreenivasaprasad S."/>
            <person name="Woodhall J.W."/>
            <person name="Lane C.R."/>
            <person name="Harrison R.J."/>
            <person name="Clarkson J.P."/>
        </authorList>
    </citation>
    <scope>NUCLEOTIDE SEQUENCE [LARGE SCALE GENOMIC DNA]</scope>
    <source>
        <strain evidence="4">RGR 97.0016</strain>
    </source>
</reference>
<dbReference type="Gene3D" id="1.10.510.10">
    <property type="entry name" value="Transferase(Phosphotransferase) domain 1"/>
    <property type="match status" value="2"/>
</dbReference>
<dbReference type="OrthoDB" id="4062651at2759"/>
<evidence type="ECO:0000313" key="4">
    <source>
        <dbReference type="Proteomes" id="UP000293823"/>
    </source>
</evidence>
<protein>
    <recommendedName>
        <fullName evidence="2">Protein kinase domain-containing protein</fullName>
    </recommendedName>
</protein>
<feature type="domain" description="Protein kinase" evidence="2">
    <location>
        <begin position="284"/>
        <end position="677"/>
    </location>
</feature>